<protein>
    <submittedName>
        <fullName evidence="1">Uncharacterized protein</fullName>
    </submittedName>
</protein>
<comment type="caution">
    <text evidence="1">The sequence shown here is derived from an EMBL/GenBank/DDBJ whole genome shotgun (WGS) entry which is preliminary data.</text>
</comment>
<dbReference type="EMBL" id="BAABRN010000005">
    <property type="protein sequence ID" value="GAA5500953.1"/>
    <property type="molecule type" value="Genomic_DNA"/>
</dbReference>
<keyword evidence="2" id="KW-1185">Reference proteome</keyword>
<gene>
    <name evidence="1" type="ORF">Dxin01_00681</name>
</gene>
<proteinExistence type="predicted"/>
<accession>A0ABP9V6P9</accession>
<name>A0ABP9V6P9_9DEIO</name>
<dbReference type="Proteomes" id="UP001458946">
    <property type="component" value="Unassembled WGS sequence"/>
</dbReference>
<organism evidence="1 2">
    <name type="scientific">Deinococcus xinjiangensis</name>
    <dbReference type="NCBI Taxonomy" id="457454"/>
    <lineage>
        <taxon>Bacteria</taxon>
        <taxon>Thermotogati</taxon>
        <taxon>Deinococcota</taxon>
        <taxon>Deinococci</taxon>
        <taxon>Deinococcales</taxon>
        <taxon>Deinococcaceae</taxon>
        <taxon>Deinococcus</taxon>
    </lineage>
</organism>
<evidence type="ECO:0000313" key="2">
    <source>
        <dbReference type="Proteomes" id="UP001458946"/>
    </source>
</evidence>
<sequence>MEKAIKEVLNSLIKSGSAILKSFSKNDSVTDSLKRDFDYQKFYTVSSELVRQVIPSRYDEYRQLYRNEKRKAISVETYSISDYLAGLSVT</sequence>
<evidence type="ECO:0000313" key="1">
    <source>
        <dbReference type="EMBL" id="GAA5500953.1"/>
    </source>
</evidence>
<reference evidence="1 2" key="1">
    <citation type="submission" date="2024-02" db="EMBL/GenBank/DDBJ databases">
        <title>Deinococcus xinjiangensis NBRC 107630.</title>
        <authorList>
            <person name="Ichikawa N."/>
            <person name="Katano-Makiyama Y."/>
            <person name="Hidaka K."/>
        </authorList>
    </citation>
    <scope>NUCLEOTIDE SEQUENCE [LARGE SCALE GENOMIC DNA]</scope>
    <source>
        <strain evidence="1 2">NBRC 107630</strain>
    </source>
</reference>